<dbReference type="SUPFAM" id="SSF55729">
    <property type="entry name" value="Acyl-CoA N-acyltransferases (Nat)"/>
    <property type="match status" value="1"/>
</dbReference>
<dbReference type="Pfam" id="PF00583">
    <property type="entry name" value="Acetyltransf_1"/>
    <property type="match status" value="1"/>
</dbReference>
<evidence type="ECO:0000259" key="1">
    <source>
        <dbReference type="PROSITE" id="PS51186"/>
    </source>
</evidence>
<dbReference type="PROSITE" id="PS51186">
    <property type="entry name" value="GNAT"/>
    <property type="match status" value="1"/>
</dbReference>
<accession>A0A6J4S8G8</accession>
<proteinExistence type="predicted"/>
<dbReference type="Gene3D" id="3.40.630.30">
    <property type="match status" value="1"/>
</dbReference>
<name>A0A6J4S8G8_9ACTN</name>
<reference evidence="2" key="1">
    <citation type="submission" date="2020-02" db="EMBL/GenBank/DDBJ databases">
        <authorList>
            <person name="Meier V. D."/>
        </authorList>
    </citation>
    <scope>NUCLEOTIDE SEQUENCE</scope>
    <source>
        <strain evidence="2">AVDCRST_MAG53</strain>
    </source>
</reference>
<feature type="domain" description="N-acetyltransferase" evidence="1">
    <location>
        <begin position="7"/>
        <end position="163"/>
    </location>
</feature>
<protein>
    <recommendedName>
        <fullName evidence="1">N-acetyltransferase domain-containing protein</fullName>
    </recommendedName>
</protein>
<dbReference type="InterPro" id="IPR000182">
    <property type="entry name" value="GNAT_dom"/>
</dbReference>
<organism evidence="2">
    <name type="scientific">uncultured Solirubrobacteraceae bacterium</name>
    <dbReference type="NCBI Taxonomy" id="1162706"/>
    <lineage>
        <taxon>Bacteria</taxon>
        <taxon>Bacillati</taxon>
        <taxon>Actinomycetota</taxon>
        <taxon>Thermoleophilia</taxon>
        <taxon>Solirubrobacterales</taxon>
        <taxon>Solirubrobacteraceae</taxon>
        <taxon>environmental samples</taxon>
    </lineage>
</organism>
<dbReference type="EMBL" id="CADCVR010000033">
    <property type="protein sequence ID" value="CAA9485930.1"/>
    <property type="molecule type" value="Genomic_DNA"/>
</dbReference>
<dbReference type="AlphaFoldDB" id="A0A6J4S8G8"/>
<gene>
    <name evidence="2" type="ORF">AVDCRST_MAG53-994</name>
</gene>
<dbReference type="GO" id="GO:0016747">
    <property type="term" value="F:acyltransferase activity, transferring groups other than amino-acyl groups"/>
    <property type="evidence" value="ECO:0007669"/>
    <property type="project" value="InterPro"/>
</dbReference>
<sequence length="293" mass="30416">MASGADVTIRSMRPEDAEEAAAAAHRALTQLYPVDVSPEEEAIRVAASTARAAHLQQTDPGGCWVAEVDGRIVGTALGLIRDGIWGFSLFGLLPAFQGRGIGSALYAPALAYGAEAPGGIILSSSHPAAMRRYARTPGYRLLPCVGLSGAWDPLRVPAGLRCRPGDLEGDRATIDAASRHARGASHARDLPVLLARPGARLLIVEDGGFVVARNGSPCLLAARDEAAAEELLWGAFQSGPRGGTVSFGFVTAENQWAISVGLEAGLALTLEGPVFVRGEVGPMAPYVPSGAYL</sequence>
<evidence type="ECO:0000313" key="2">
    <source>
        <dbReference type="EMBL" id="CAA9485930.1"/>
    </source>
</evidence>
<dbReference type="CDD" id="cd04301">
    <property type="entry name" value="NAT_SF"/>
    <property type="match status" value="1"/>
</dbReference>
<dbReference type="InterPro" id="IPR016181">
    <property type="entry name" value="Acyl_CoA_acyltransferase"/>
</dbReference>